<evidence type="ECO:0000313" key="2">
    <source>
        <dbReference type="Proteomes" id="UP000469724"/>
    </source>
</evidence>
<dbReference type="AlphaFoldDB" id="A0A7K3NKS4"/>
<proteinExistence type="predicted"/>
<dbReference type="Proteomes" id="UP000469724">
    <property type="component" value="Unassembled WGS sequence"/>
</dbReference>
<dbReference type="EMBL" id="JAAGRQ010000026">
    <property type="protein sequence ID" value="NDY56717.1"/>
    <property type="molecule type" value="Genomic_DNA"/>
</dbReference>
<reference evidence="1 2" key="1">
    <citation type="submission" date="2020-02" db="EMBL/GenBank/DDBJ databases">
        <title>Comparative genomics of sulfur disproportionating microorganisms.</title>
        <authorList>
            <person name="Ward L.M."/>
            <person name="Bertran E."/>
            <person name="Johnston D.T."/>
        </authorList>
    </citation>
    <scope>NUCLEOTIDE SEQUENCE [LARGE SCALE GENOMIC DNA]</scope>
    <source>
        <strain evidence="1 2">DSM 3696</strain>
    </source>
</reference>
<dbReference type="RefSeq" id="WP_163301767.1">
    <property type="nucleotide sequence ID" value="NZ_JAAGRQ010000026.1"/>
</dbReference>
<sequence length="109" mass="10845">MTHGTSLSLASALAALLVCGIGGCNDVTRNSDMHFGESFHTVFANQKLNPDAGAVGTPVSGYDGQKAANTMGQYQNKPAPVKAGAKAGGGGGMTDAVLFTPKDSGTSGN</sequence>
<organism evidence="1 2">
    <name type="scientific">Desulfolutivibrio sulfodismutans</name>
    <dbReference type="NCBI Taxonomy" id="63561"/>
    <lineage>
        <taxon>Bacteria</taxon>
        <taxon>Pseudomonadati</taxon>
        <taxon>Thermodesulfobacteriota</taxon>
        <taxon>Desulfovibrionia</taxon>
        <taxon>Desulfovibrionales</taxon>
        <taxon>Desulfovibrionaceae</taxon>
        <taxon>Desulfolutivibrio</taxon>
    </lineage>
</organism>
<protein>
    <submittedName>
        <fullName evidence="1">Uncharacterized protein</fullName>
    </submittedName>
</protein>
<comment type="caution">
    <text evidence="1">The sequence shown here is derived from an EMBL/GenBank/DDBJ whole genome shotgun (WGS) entry which is preliminary data.</text>
</comment>
<gene>
    <name evidence="1" type="ORF">G3N56_08165</name>
</gene>
<keyword evidence="2" id="KW-1185">Reference proteome</keyword>
<evidence type="ECO:0000313" key="1">
    <source>
        <dbReference type="EMBL" id="NDY56717.1"/>
    </source>
</evidence>
<name>A0A7K3NKS4_9BACT</name>
<accession>A0A7K3NKS4</accession>